<dbReference type="RefSeq" id="XP_009230317.1">
    <property type="nucleotide sequence ID" value="XM_009232053.1"/>
</dbReference>
<dbReference type="VEuPathDB" id="FungiDB:GGTG_14125"/>
<evidence type="ECO:0000313" key="2">
    <source>
        <dbReference type="EnsemblFungi" id="EJT68292"/>
    </source>
</evidence>
<keyword evidence="3" id="KW-1185">Reference proteome</keyword>
<evidence type="ECO:0000313" key="1">
    <source>
        <dbReference type="EMBL" id="EJT68292.1"/>
    </source>
</evidence>
<dbReference type="EMBL" id="GL385540">
    <property type="protein sequence ID" value="EJT68292.1"/>
    <property type="molecule type" value="Genomic_DNA"/>
</dbReference>
<reference evidence="2" key="5">
    <citation type="submission" date="2018-04" db="UniProtKB">
        <authorList>
            <consortium name="EnsemblFungi"/>
        </authorList>
    </citation>
    <scope>IDENTIFICATION</scope>
    <source>
        <strain evidence="2">R3-111a-1</strain>
    </source>
</reference>
<reference evidence="3" key="1">
    <citation type="submission" date="2010-07" db="EMBL/GenBank/DDBJ databases">
        <title>The genome sequence of Gaeumannomyces graminis var. tritici strain R3-111a-1.</title>
        <authorList>
            <consortium name="The Broad Institute Genome Sequencing Platform"/>
            <person name="Ma L.-J."/>
            <person name="Dead R."/>
            <person name="Young S."/>
            <person name="Zeng Q."/>
            <person name="Koehrsen M."/>
            <person name="Alvarado L."/>
            <person name="Berlin A."/>
            <person name="Chapman S.B."/>
            <person name="Chen Z."/>
            <person name="Freedman E."/>
            <person name="Gellesch M."/>
            <person name="Goldberg J."/>
            <person name="Griggs A."/>
            <person name="Gujja S."/>
            <person name="Heilman E.R."/>
            <person name="Heiman D."/>
            <person name="Hepburn T."/>
            <person name="Howarth C."/>
            <person name="Jen D."/>
            <person name="Larson L."/>
            <person name="Mehta T."/>
            <person name="Neiman D."/>
            <person name="Pearson M."/>
            <person name="Roberts A."/>
            <person name="Saif S."/>
            <person name="Shea T."/>
            <person name="Shenoy N."/>
            <person name="Sisk P."/>
            <person name="Stolte C."/>
            <person name="Sykes S."/>
            <person name="Walk T."/>
            <person name="White J."/>
            <person name="Yandava C."/>
            <person name="Haas B."/>
            <person name="Nusbaum C."/>
            <person name="Birren B."/>
        </authorList>
    </citation>
    <scope>NUCLEOTIDE SEQUENCE [LARGE SCALE GENOMIC DNA]</scope>
    <source>
        <strain evidence="3">R3-111a-1</strain>
    </source>
</reference>
<sequence length="50" mass="5101">MGGDSLHGTSAAQHNRGNHIGVESAIGFTALAGQRIVSGDGFVLACCLRF</sequence>
<dbReference type="AlphaFoldDB" id="J3PKR0"/>
<dbReference type="HOGENOM" id="CLU_3125158_0_0_1"/>
<protein>
    <submittedName>
        <fullName evidence="1 2">Uncharacterized protein</fullName>
    </submittedName>
</protein>
<reference evidence="2" key="4">
    <citation type="journal article" date="2015" name="G3 (Bethesda)">
        <title>Genome sequences of three phytopathogenic species of the Magnaporthaceae family of fungi.</title>
        <authorList>
            <person name="Okagaki L.H."/>
            <person name="Nunes C.C."/>
            <person name="Sailsbery J."/>
            <person name="Clay B."/>
            <person name="Brown D."/>
            <person name="John T."/>
            <person name="Oh Y."/>
            <person name="Young N."/>
            <person name="Fitzgerald M."/>
            <person name="Haas B.J."/>
            <person name="Zeng Q."/>
            <person name="Young S."/>
            <person name="Adiconis X."/>
            <person name="Fan L."/>
            <person name="Levin J.Z."/>
            <person name="Mitchell T.K."/>
            <person name="Okubara P.A."/>
            <person name="Farman M.L."/>
            <person name="Kohn L.M."/>
            <person name="Birren B."/>
            <person name="Ma L.-J."/>
            <person name="Dean R.A."/>
        </authorList>
    </citation>
    <scope>NUCLEOTIDE SEQUENCE</scope>
    <source>
        <strain evidence="2">R3-111a-1</strain>
    </source>
</reference>
<dbReference type="GeneID" id="20354583"/>
<organism evidence="1">
    <name type="scientific">Gaeumannomyces tritici (strain R3-111a-1)</name>
    <name type="common">Wheat and barley take-all root rot fungus</name>
    <name type="synonym">Gaeumannomyces graminis var. tritici</name>
    <dbReference type="NCBI Taxonomy" id="644352"/>
    <lineage>
        <taxon>Eukaryota</taxon>
        <taxon>Fungi</taxon>
        <taxon>Dikarya</taxon>
        <taxon>Ascomycota</taxon>
        <taxon>Pezizomycotina</taxon>
        <taxon>Sordariomycetes</taxon>
        <taxon>Sordariomycetidae</taxon>
        <taxon>Magnaporthales</taxon>
        <taxon>Magnaporthaceae</taxon>
        <taxon>Gaeumannomyces</taxon>
    </lineage>
</organism>
<name>J3PKR0_GAET3</name>
<evidence type="ECO:0000313" key="3">
    <source>
        <dbReference type="Proteomes" id="UP000006039"/>
    </source>
</evidence>
<dbReference type="EnsemblFungi" id="EJT68292">
    <property type="protein sequence ID" value="EJT68292"/>
    <property type="gene ID" value="GGTG_14125"/>
</dbReference>
<reference evidence="1" key="2">
    <citation type="submission" date="2010-07" db="EMBL/GenBank/DDBJ databases">
        <authorList>
            <consortium name="The Broad Institute Genome Sequencing Platform"/>
            <consortium name="Broad Institute Genome Sequencing Center for Infectious Disease"/>
            <person name="Ma L.-J."/>
            <person name="Dead R."/>
            <person name="Young S."/>
            <person name="Zeng Q."/>
            <person name="Koehrsen M."/>
            <person name="Alvarado L."/>
            <person name="Berlin A."/>
            <person name="Chapman S.B."/>
            <person name="Chen Z."/>
            <person name="Freedman E."/>
            <person name="Gellesch M."/>
            <person name="Goldberg J."/>
            <person name="Griggs A."/>
            <person name="Gujja S."/>
            <person name="Heilman E.R."/>
            <person name="Heiman D."/>
            <person name="Hepburn T."/>
            <person name="Howarth C."/>
            <person name="Jen D."/>
            <person name="Larson L."/>
            <person name="Mehta T."/>
            <person name="Neiman D."/>
            <person name="Pearson M."/>
            <person name="Roberts A."/>
            <person name="Saif S."/>
            <person name="Shea T."/>
            <person name="Shenoy N."/>
            <person name="Sisk P."/>
            <person name="Stolte C."/>
            <person name="Sykes S."/>
            <person name="Walk T."/>
            <person name="White J."/>
            <person name="Yandava C."/>
            <person name="Haas B."/>
            <person name="Nusbaum C."/>
            <person name="Birren B."/>
        </authorList>
    </citation>
    <scope>NUCLEOTIDE SEQUENCE</scope>
    <source>
        <strain evidence="1">R3-111a-1</strain>
    </source>
</reference>
<accession>J3PKR0</accession>
<dbReference type="Proteomes" id="UP000006039">
    <property type="component" value="Unassembled WGS sequence"/>
</dbReference>
<proteinExistence type="predicted"/>
<gene>
    <name evidence="2" type="primary">20354583</name>
    <name evidence="1" type="ORF">GGTG_14125</name>
</gene>
<reference evidence="1" key="3">
    <citation type="submission" date="2010-09" db="EMBL/GenBank/DDBJ databases">
        <title>Annotation of Gaeumannomyces graminis var. tritici R3-111a-1.</title>
        <authorList>
            <consortium name="The Broad Institute Genome Sequencing Platform"/>
            <person name="Ma L.-J."/>
            <person name="Dead R."/>
            <person name="Young S.K."/>
            <person name="Zeng Q."/>
            <person name="Gargeya S."/>
            <person name="Fitzgerald M."/>
            <person name="Haas B."/>
            <person name="Abouelleil A."/>
            <person name="Alvarado L."/>
            <person name="Arachchi H.M."/>
            <person name="Berlin A."/>
            <person name="Brown A."/>
            <person name="Chapman S.B."/>
            <person name="Chen Z."/>
            <person name="Dunbar C."/>
            <person name="Freedman E."/>
            <person name="Gearin G."/>
            <person name="Gellesch M."/>
            <person name="Goldberg J."/>
            <person name="Griggs A."/>
            <person name="Gujja S."/>
            <person name="Heiman D."/>
            <person name="Howarth C."/>
            <person name="Larson L."/>
            <person name="Lui A."/>
            <person name="MacDonald P.J.P."/>
            <person name="Mehta T."/>
            <person name="Montmayeur A."/>
            <person name="Murphy C."/>
            <person name="Neiman D."/>
            <person name="Pearson M."/>
            <person name="Priest M."/>
            <person name="Roberts A."/>
            <person name="Saif S."/>
            <person name="Shea T."/>
            <person name="Shenoy N."/>
            <person name="Sisk P."/>
            <person name="Stolte C."/>
            <person name="Sykes S."/>
            <person name="Yandava C."/>
            <person name="Wortman J."/>
            <person name="Nusbaum C."/>
            <person name="Birren B."/>
        </authorList>
    </citation>
    <scope>NUCLEOTIDE SEQUENCE</scope>
    <source>
        <strain evidence="1">R3-111a-1</strain>
    </source>
</reference>